<evidence type="ECO:0000256" key="1">
    <source>
        <dbReference type="SAM" id="Phobius"/>
    </source>
</evidence>
<organism evidence="2 3">
    <name type="scientific">Pseudanabaena galeata UHCC 0370</name>
    <dbReference type="NCBI Taxonomy" id="3110310"/>
    <lineage>
        <taxon>Bacteria</taxon>
        <taxon>Bacillati</taxon>
        <taxon>Cyanobacteriota</taxon>
        <taxon>Cyanophyceae</taxon>
        <taxon>Pseudanabaenales</taxon>
        <taxon>Pseudanabaenaceae</taxon>
        <taxon>Pseudanabaena</taxon>
    </lineage>
</organism>
<protein>
    <submittedName>
        <fullName evidence="2">Uncharacterized protein</fullName>
    </submittedName>
</protein>
<keyword evidence="1" id="KW-1133">Transmembrane helix</keyword>
<evidence type="ECO:0000313" key="2">
    <source>
        <dbReference type="EMBL" id="MEA5478544.1"/>
    </source>
</evidence>
<evidence type="ECO:0000313" key="3">
    <source>
        <dbReference type="Proteomes" id="UP001301388"/>
    </source>
</evidence>
<dbReference type="RefSeq" id="WP_323262018.1">
    <property type="nucleotide sequence ID" value="NZ_JAYGIE010000075.1"/>
</dbReference>
<comment type="caution">
    <text evidence="2">The sequence shown here is derived from an EMBL/GenBank/DDBJ whole genome shotgun (WGS) entry which is preliminary data.</text>
</comment>
<gene>
    <name evidence="2" type="ORF">VB774_13025</name>
</gene>
<name>A0ABU5TJV8_9CYAN</name>
<keyword evidence="1" id="KW-0472">Membrane</keyword>
<dbReference type="Proteomes" id="UP001301388">
    <property type="component" value="Unassembled WGS sequence"/>
</dbReference>
<feature type="transmembrane region" description="Helical" evidence="1">
    <location>
        <begin position="12"/>
        <end position="33"/>
    </location>
</feature>
<reference evidence="2 3" key="1">
    <citation type="submission" date="2023-12" db="EMBL/GenBank/DDBJ databases">
        <title>Baltic Sea Cyanobacteria.</title>
        <authorList>
            <person name="Delbaje E."/>
            <person name="Fewer D.P."/>
            <person name="Shishido T.K."/>
        </authorList>
    </citation>
    <scope>NUCLEOTIDE SEQUENCE [LARGE SCALE GENOMIC DNA]</scope>
    <source>
        <strain evidence="2 3">UHCC 0370</strain>
    </source>
</reference>
<proteinExistence type="predicted"/>
<sequence length="173" mass="18970">MSYSKDHNQHQPYRNLGILGAIATVTMAFSAIASIETFQPWQAVYASENASVSAKIKQSEIKIAKIAGTYKTVFTPEFLAEAKRYGLASISGQWIIKPSGAFEALVNITSTNGKKETIKTTGLLFIKNGKLVSQLETFNGKKANPRSLNQSYTLLADGKTIQIDEQPVKLVRQ</sequence>
<keyword evidence="3" id="KW-1185">Reference proteome</keyword>
<accession>A0ABU5TJV8</accession>
<dbReference type="EMBL" id="JAYGIE010000075">
    <property type="protein sequence ID" value="MEA5478544.1"/>
    <property type="molecule type" value="Genomic_DNA"/>
</dbReference>
<keyword evidence="1" id="KW-0812">Transmembrane</keyword>